<proteinExistence type="predicted"/>
<protein>
    <submittedName>
        <fullName evidence="3">DUF2304 family protein</fullName>
    </submittedName>
</protein>
<reference evidence="3 4" key="1">
    <citation type="submission" date="2021-05" db="EMBL/GenBank/DDBJ databases">
        <title>The draft genome of Geobacter chapellei DSM 13688.</title>
        <authorList>
            <person name="Xu Z."/>
            <person name="Masuda Y."/>
            <person name="Itoh H."/>
            <person name="Senoo K."/>
        </authorList>
    </citation>
    <scope>NUCLEOTIDE SEQUENCE [LARGE SCALE GENOMIC DNA]</scope>
    <source>
        <strain evidence="3 4">DSM 13688</strain>
    </source>
</reference>
<evidence type="ECO:0000256" key="1">
    <source>
        <dbReference type="SAM" id="Coils"/>
    </source>
</evidence>
<keyword evidence="2" id="KW-0812">Transmembrane</keyword>
<comment type="caution">
    <text evidence="3">The sequence shown here is derived from an EMBL/GenBank/DDBJ whole genome shotgun (WGS) entry which is preliminary data.</text>
</comment>
<keyword evidence="1" id="KW-0175">Coiled coil</keyword>
<keyword evidence="4" id="KW-1185">Reference proteome</keyword>
<dbReference type="InterPro" id="IPR019277">
    <property type="entry name" value="DUF2304"/>
</dbReference>
<keyword evidence="2" id="KW-0472">Membrane</keyword>
<gene>
    <name evidence="3" type="ORF">KJB30_12315</name>
</gene>
<dbReference type="EMBL" id="JAHDYS010000011">
    <property type="protein sequence ID" value="MBT1072575.1"/>
    <property type="molecule type" value="Genomic_DNA"/>
</dbReference>
<dbReference type="Proteomes" id="UP000784128">
    <property type="component" value="Unassembled WGS sequence"/>
</dbReference>
<feature type="transmembrane region" description="Helical" evidence="2">
    <location>
        <begin position="60"/>
        <end position="83"/>
    </location>
</feature>
<dbReference type="Pfam" id="PF10066">
    <property type="entry name" value="DUF2304"/>
    <property type="match status" value="1"/>
</dbReference>
<accession>A0ABS5UA80</accession>
<organism evidence="3 4">
    <name type="scientific">Pelotalea chapellei</name>
    <dbReference type="NCBI Taxonomy" id="44671"/>
    <lineage>
        <taxon>Bacteria</taxon>
        <taxon>Pseudomonadati</taxon>
        <taxon>Thermodesulfobacteriota</taxon>
        <taxon>Desulfuromonadia</taxon>
        <taxon>Geobacterales</taxon>
        <taxon>Geobacteraceae</taxon>
        <taxon>Pelotalea</taxon>
    </lineage>
</organism>
<dbReference type="RefSeq" id="WP_214299712.1">
    <property type="nucleotide sequence ID" value="NZ_JAHDYS010000011.1"/>
</dbReference>
<evidence type="ECO:0000313" key="4">
    <source>
        <dbReference type="Proteomes" id="UP000784128"/>
    </source>
</evidence>
<feature type="transmembrane region" description="Helical" evidence="2">
    <location>
        <begin position="36"/>
        <end position="54"/>
    </location>
</feature>
<name>A0ABS5UA80_9BACT</name>
<sequence>MPVSQKIFALLICCFVFVVTVNLVRKRKLREEYSVLWLLTSLLMFVLVLRYEWLVALTGFIGAGLPTTTLFICSIIFLILIAVQFSIKISKLTEQVKDLAQENALLRSDVEHLMRQAPEEQNYGSRKSGS</sequence>
<evidence type="ECO:0000256" key="2">
    <source>
        <dbReference type="SAM" id="Phobius"/>
    </source>
</evidence>
<keyword evidence="2" id="KW-1133">Transmembrane helix</keyword>
<feature type="transmembrane region" description="Helical" evidence="2">
    <location>
        <begin position="6"/>
        <end position="24"/>
    </location>
</feature>
<evidence type="ECO:0000313" key="3">
    <source>
        <dbReference type="EMBL" id="MBT1072575.1"/>
    </source>
</evidence>
<feature type="coiled-coil region" evidence="1">
    <location>
        <begin position="82"/>
        <end position="116"/>
    </location>
</feature>